<dbReference type="GO" id="GO:0016020">
    <property type="term" value="C:membrane"/>
    <property type="evidence" value="ECO:0007669"/>
    <property type="project" value="UniProtKB-SubCell"/>
</dbReference>
<evidence type="ECO:0000256" key="2">
    <source>
        <dbReference type="ARBA" id="ARBA00005641"/>
    </source>
</evidence>
<keyword evidence="13" id="KW-1185">Reference proteome</keyword>
<dbReference type="GO" id="GO:0008422">
    <property type="term" value="F:beta-glucosidase activity"/>
    <property type="evidence" value="ECO:0007669"/>
    <property type="project" value="TreeGrafter"/>
</dbReference>
<evidence type="ECO:0000256" key="5">
    <source>
        <dbReference type="ARBA" id="ARBA00023295"/>
    </source>
</evidence>
<evidence type="ECO:0000256" key="1">
    <source>
        <dbReference type="ARBA" id="ARBA00004141"/>
    </source>
</evidence>
<comment type="subcellular location">
    <subcellularLocation>
        <location evidence="1">Membrane</location>
        <topology evidence="1">Multi-pass membrane protein</topology>
    </subcellularLocation>
</comment>
<dbReference type="InterPro" id="IPR017853">
    <property type="entry name" value="GH"/>
</dbReference>
<dbReference type="CDD" id="cd19051">
    <property type="entry name" value="LGIC_TM_cation"/>
    <property type="match status" value="1"/>
</dbReference>
<dbReference type="InterPro" id="IPR038050">
    <property type="entry name" value="Neuro_actylchol_rec"/>
</dbReference>
<dbReference type="GO" id="GO:0005230">
    <property type="term" value="F:extracellular ligand-gated monoatomic ion channel activity"/>
    <property type="evidence" value="ECO:0007669"/>
    <property type="project" value="InterPro"/>
</dbReference>
<keyword evidence="8" id="KW-0812">Transmembrane</keyword>
<dbReference type="PANTHER" id="PTHR31297">
    <property type="entry name" value="GLUCAN ENDO-1,6-BETA-GLUCOSIDASE B"/>
    <property type="match status" value="1"/>
</dbReference>
<keyword evidence="8" id="KW-0472">Membrane</keyword>
<dbReference type="SUPFAM" id="SSF63712">
    <property type="entry name" value="Nicotinic receptor ligand binding domain-like"/>
    <property type="match status" value="1"/>
</dbReference>
<reference evidence="13" key="1">
    <citation type="journal article" date="2017" name="bioRxiv">
        <title>Comparative analysis of the genomes of Stylophora pistillata and Acropora digitifera provides evidence for extensive differences between species of corals.</title>
        <authorList>
            <person name="Voolstra C.R."/>
            <person name="Li Y."/>
            <person name="Liew Y.J."/>
            <person name="Baumgarten S."/>
            <person name="Zoccola D."/>
            <person name="Flot J.-F."/>
            <person name="Tambutte S."/>
            <person name="Allemand D."/>
            <person name="Aranda M."/>
        </authorList>
    </citation>
    <scope>NUCLEOTIDE SEQUENCE [LARGE SCALE GENOMIC DNA]</scope>
</reference>
<dbReference type="GO" id="GO:0009251">
    <property type="term" value="P:glucan catabolic process"/>
    <property type="evidence" value="ECO:0007669"/>
    <property type="project" value="TreeGrafter"/>
</dbReference>
<dbReference type="EMBL" id="LSMT01000059">
    <property type="protein sequence ID" value="PFX29851.1"/>
    <property type="molecule type" value="Genomic_DNA"/>
</dbReference>
<dbReference type="InterPro" id="IPR001547">
    <property type="entry name" value="Glyco_hydro_5"/>
</dbReference>
<feature type="domain" description="Glycoside hydrolase family 5" evidence="9">
    <location>
        <begin position="217"/>
        <end position="497"/>
    </location>
</feature>
<dbReference type="GO" id="GO:0009986">
    <property type="term" value="C:cell surface"/>
    <property type="evidence" value="ECO:0007669"/>
    <property type="project" value="TreeGrafter"/>
</dbReference>
<dbReference type="Proteomes" id="UP000225706">
    <property type="component" value="Unassembled WGS sequence"/>
</dbReference>
<feature type="domain" description="Neurotransmitter-gated ion-channel ligand-binding" evidence="10">
    <location>
        <begin position="1"/>
        <end position="67"/>
    </location>
</feature>
<dbReference type="Pfam" id="PF00150">
    <property type="entry name" value="Cellulase"/>
    <property type="match status" value="1"/>
</dbReference>
<dbReference type="SUPFAM" id="SSF51445">
    <property type="entry name" value="(Trans)glycosidases"/>
    <property type="match status" value="1"/>
</dbReference>
<evidence type="ECO:0000313" key="12">
    <source>
        <dbReference type="EMBL" id="PFX29851.1"/>
    </source>
</evidence>
<evidence type="ECO:0000259" key="11">
    <source>
        <dbReference type="Pfam" id="PF02932"/>
    </source>
</evidence>
<evidence type="ECO:0000259" key="10">
    <source>
        <dbReference type="Pfam" id="PF02931"/>
    </source>
</evidence>
<protein>
    <submittedName>
        <fullName evidence="12">Neuronal acetylcholine receptor subunit alpha-7</fullName>
    </submittedName>
</protein>
<keyword evidence="6" id="KW-0624">Polysaccharide degradation</keyword>
<keyword evidence="3 7" id="KW-0378">Hydrolase</keyword>
<feature type="domain" description="Neurotransmitter-gated ion-channel transmembrane" evidence="11">
    <location>
        <begin position="74"/>
        <end position="158"/>
    </location>
</feature>
<gene>
    <name evidence="12" type="primary">CHRNA7</name>
    <name evidence="12" type="ORF">AWC38_SpisGene5346</name>
</gene>
<dbReference type="SUPFAM" id="SSF90112">
    <property type="entry name" value="Neurotransmitter-gated ion-channel transmembrane pore"/>
    <property type="match status" value="1"/>
</dbReference>
<dbReference type="Pfam" id="PF02932">
    <property type="entry name" value="Neur_chan_memb"/>
    <property type="match status" value="1"/>
</dbReference>
<feature type="transmembrane region" description="Helical" evidence="8">
    <location>
        <begin position="103"/>
        <end position="120"/>
    </location>
</feature>
<name>A0A2B4SIY8_STYPI</name>
<keyword evidence="4" id="KW-0119">Carbohydrate metabolism</keyword>
<feature type="transmembrane region" description="Helical" evidence="8">
    <location>
        <begin position="184"/>
        <end position="201"/>
    </location>
</feature>
<dbReference type="AlphaFoldDB" id="A0A2B4SIY8"/>
<feature type="transmembrane region" description="Helical" evidence="8">
    <location>
        <begin position="132"/>
        <end position="154"/>
    </location>
</feature>
<dbReference type="InterPro" id="IPR050386">
    <property type="entry name" value="Glycosyl_hydrolase_5"/>
</dbReference>
<dbReference type="Gene3D" id="1.20.58.390">
    <property type="entry name" value="Neurotransmitter-gated ion-channel transmembrane domain"/>
    <property type="match status" value="1"/>
</dbReference>
<keyword evidence="12" id="KW-0675">Receptor</keyword>
<dbReference type="FunFam" id="1.20.58.390:FF:000043">
    <property type="entry name" value="AcetylCholine Receptor"/>
    <property type="match status" value="1"/>
</dbReference>
<proteinExistence type="inferred from homology"/>
<dbReference type="InterPro" id="IPR036719">
    <property type="entry name" value="Neuro-gated_channel_TM_sf"/>
</dbReference>
<dbReference type="InterPro" id="IPR006029">
    <property type="entry name" value="Neurotrans-gated_channel_TM"/>
</dbReference>
<organism evidence="12 13">
    <name type="scientific">Stylophora pistillata</name>
    <name type="common">Smooth cauliflower coral</name>
    <dbReference type="NCBI Taxonomy" id="50429"/>
    <lineage>
        <taxon>Eukaryota</taxon>
        <taxon>Metazoa</taxon>
        <taxon>Cnidaria</taxon>
        <taxon>Anthozoa</taxon>
        <taxon>Hexacorallia</taxon>
        <taxon>Scleractinia</taxon>
        <taxon>Astrocoeniina</taxon>
        <taxon>Pocilloporidae</taxon>
        <taxon>Stylophora</taxon>
    </lineage>
</organism>
<evidence type="ECO:0000259" key="9">
    <source>
        <dbReference type="Pfam" id="PF00150"/>
    </source>
</evidence>
<dbReference type="OrthoDB" id="6065048at2759"/>
<dbReference type="InterPro" id="IPR036734">
    <property type="entry name" value="Neur_chan_lig-bd_sf"/>
</dbReference>
<evidence type="ECO:0000256" key="6">
    <source>
        <dbReference type="ARBA" id="ARBA00023326"/>
    </source>
</evidence>
<dbReference type="Pfam" id="PF02931">
    <property type="entry name" value="Neur_chan_LBD"/>
    <property type="match status" value="1"/>
</dbReference>
<evidence type="ECO:0000256" key="3">
    <source>
        <dbReference type="ARBA" id="ARBA00022801"/>
    </source>
</evidence>
<keyword evidence="8" id="KW-1133">Transmembrane helix</keyword>
<comment type="caution">
    <text evidence="12">The sequence shown here is derived from an EMBL/GenBank/DDBJ whole genome shotgun (WGS) entry which is preliminary data.</text>
</comment>
<comment type="similarity">
    <text evidence="2 7">Belongs to the glycosyl hydrolase 5 (cellulase A) family.</text>
</comment>
<accession>A0A2B4SIY8</accession>
<dbReference type="Gene3D" id="3.20.20.80">
    <property type="entry name" value="Glycosidases"/>
    <property type="match status" value="1"/>
</dbReference>
<feature type="transmembrane region" description="Helical" evidence="8">
    <location>
        <begin position="68"/>
        <end position="91"/>
    </location>
</feature>
<sequence>MKFGSWTHDESRLDMRILTNASSDDIYTEHGEWQLLGLEQKRTSKFYDCCPKPYVDITYTIHVRRKPLFYTLYLIVPAIIITAMVLVGFYLPPESGERMQLGITVLLAMIVFLQLVYQNLPSTSNSAPLLGKYYIVTMFLISLSLAATCLVLNFSYGRHCDGEMPIFFSCNLSKELTEKDMSRFLVLLSYSVLFMMSAAGGKDGPISPKKYQSQIRAGFSTNWFKTEKPMNKYSEQNIKDVHDRGFSNLRIRCRADLYSYDYSAVKFKRFLGFLTTVVDHSLKHNVIPIISWIHHRAEAYATKKDHDAYVAWWTAVAQQLKDRDYRLSFNLFTELGIDTCKEEGKSCDESLRVRTDKYNQWTKDVTKAIRGTGGKNAKRILILASPGKTAKDLPDIDPEIYKNDPYMMAEWHLYASGPNKVKDSQKFWSGDGKSGGQANVEEAISYATTFSKKTGLLTYLGAWMPQDNTKGNITETEAIKFSRFFVEELRKKNIPWSLNVLDN</sequence>
<evidence type="ECO:0000313" key="13">
    <source>
        <dbReference type="Proteomes" id="UP000225706"/>
    </source>
</evidence>
<dbReference type="PANTHER" id="PTHR31297:SF41">
    <property type="entry name" value="ENDOGLUCANASE, PUTATIVE (AFU_ORTHOLOGUE AFUA_5G01830)-RELATED"/>
    <property type="match status" value="1"/>
</dbReference>
<keyword evidence="5 7" id="KW-0326">Glycosidase</keyword>
<evidence type="ECO:0000256" key="7">
    <source>
        <dbReference type="RuleBase" id="RU361153"/>
    </source>
</evidence>
<dbReference type="Gene3D" id="2.70.170.10">
    <property type="entry name" value="Neurotransmitter-gated ion-channel ligand-binding domain"/>
    <property type="match status" value="1"/>
</dbReference>
<dbReference type="InterPro" id="IPR006202">
    <property type="entry name" value="Neur_chan_lig-bd"/>
</dbReference>
<evidence type="ECO:0000256" key="4">
    <source>
        <dbReference type="ARBA" id="ARBA00023277"/>
    </source>
</evidence>
<dbReference type="GO" id="GO:0005576">
    <property type="term" value="C:extracellular region"/>
    <property type="evidence" value="ECO:0007669"/>
    <property type="project" value="TreeGrafter"/>
</dbReference>
<evidence type="ECO:0000256" key="8">
    <source>
        <dbReference type="SAM" id="Phobius"/>
    </source>
</evidence>